<dbReference type="AlphaFoldDB" id="A0AA40DIB0"/>
<dbReference type="Proteomes" id="UP001172159">
    <property type="component" value="Unassembled WGS sequence"/>
</dbReference>
<comment type="caution">
    <text evidence="1">The sequence shown here is derived from an EMBL/GenBank/DDBJ whole genome shotgun (WGS) entry which is preliminary data.</text>
</comment>
<evidence type="ECO:0000313" key="2">
    <source>
        <dbReference type="Proteomes" id="UP001172159"/>
    </source>
</evidence>
<protein>
    <submittedName>
        <fullName evidence="1">Uncharacterized protein</fullName>
    </submittedName>
</protein>
<gene>
    <name evidence="1" type="ORF">B0T21DRAFT_105929</name>
</gene>
<name>A0AA40DIB0_9PEZI</name>
<proteinExistence type="predicted"/>
<organism evidence="1 2">
    <name type="scientific">Apiosordaria backusii</name>
    <dbReference type="NCBI Taxonomy" id="314023"/>
    <lineage>
        <taxon>Eukaryota</taxon>
        <taxon>Fungi</taxon>
        <taxon>Dikarya</taxon>
        <taxon>Ascomycota</taxon>
        <taxon>Pezizomycotina</taxon>
        <taxon>Sordariomycetes</taxon>
        <taxon>Sordariomycetidae</taxon>
        <taxon>Sordariales</taxon>
        <taxon>Lasiosphaeriaceae</taxon>
        <taxon>Apiosordaria</taxon>
    </lineage>
</organism>
<dbReference type="EMBL" id="JAUKTV010000021">
    <property type="protein sequence ID" value="KAK0704240.1"/>
    <property type="molecule type" value="Genomic_DNA"/>
</dbReference>
<keyword evidence="2" id="KW-1185">Reference proteome</keyword>
<accession>A0AA40DIB0</accession>
<sequence length="124" mass="14124">MTPASPNFQTGLCRHMPHMEDLGDERAWATFLYGNGRLSAAQSSYRYAPEPQRGCDGLLNKEVQPLYHQETKLDKRRHSSHSNGNQAQEIMRTIGILPLFSFMIKARMPVGTCGESHWVIFSMR</sequence>
<evidence type="ECO:0000313" key="1">
    <source>
        <dbReference type="EMBL" id="KAK0704240.1"/>
    </source>
</evidence>
<reference evidence="1" key="1">
    <citation type="submission" date="2023-06" db="EMBL/GenBank/DDBJ databases">
        <title>Genome-scale phylogeny and comparative genomics of the fungal order Sordariales.</title>
        <authorList>
            <consortium name="Lawrence Berkeley National Laboratory"/>
            <person name="Hensen N."/>
            <person name="Bonometti L."/>
            <person name="Westerberg I."/>
            <person name="Brannstrom I.O."/>
            <person name="Guillou S."/>
            <person name="Cros-Aarteil S."/>
            <person name="Calhoun S."/>
            <person name="Haridas S."/>
            <person name="Kuo A."/>
            <person name="Mondo S."/>
            <person name="Pangilinan J."/>
            <person name="Riley R."/>
            <person name="Labutti K."/>
            <person name="Andreopoulos B."/>
            <person name="Lipzen A."/>
            <person name="Chen C."/>
            <person name="Yanf M."/>
            <person name="Daum C."/>
            <person name="Ng V."/>
            <person name="Clum A."/>
            <person name="Steindorff A."/>
            <person name="Ohm R."/>
            <person name="Martin F."/>
            <person name="Silar P."/>
            <person name="Natvig D."/>
            <person name="Lalanne C."/>
            <person name="Gautier V."/>
            <person name="Ament-Velasquez S.L."/>
            <person name="Kruys A."/>
            <person name="Hutchinson M.I."/>
            <person name="Powell A.J."/>
            <person name="Barry K."/>
            <person name="Miller A.N."/>
            <person name="Grigoriev I.V."/>
            <person name="Debuchy R."/>
            <person name="Gladieux P."/>
            <person name="Thoren M.H."/>
            <person name="Johannesson H."/>
        </authorList>
    </citation>
    <scope>NUCLEOTIDE SEQUENCE</scope>
    <source>
        <strain evidence="1">CBS 540.89</strain>
    </source>
</reference>